<proteinExistence type="predicted"/>
<reference evidence="2 3" key="1">
    <citation type="submission" date="2014-04" db="EMBL/GenBank/DDBJ databases">
        <authorList>
            <consortium name="DOE Joint Genome Institute"/>
            <person name="Kuo A."/>
            <person name="Kohler A."/>
            <person name="Nagy L.G."/>
            <person name="Floudas D."/>
            <person name="Copeland A."/>
            <person name="Barry K.W."/>
            <person name="Cichocki N."/>
            <person name="Veneault-Fourrey C."/>
            <person name="LaButti K."/>
            <person name="Lindquist E.A."/>
            <person name="Lipzen A."/>
            <person name="Lundell T."/>
            <person name="Morin E."/>
            <person name="Murat C."/>
            <person name="Sun H."/>
            <person name="Tunlid A."/>
            <person name="Henrissat B."/>
            <person name="Grigoriev I.V."/>
            <person name="Hibbett D.S."/>
            <person name="Martin F."/>
            <person name="Nordberg H.P."/>
            <person name="Cantor M.N."/>
            <person name="Hua S.X."/>
        </authorList>
    </citation>
    <scope>NUCLEOTIDE SEQUENCE [LARGE SCALE GENOMIC DNA]</scope>
    <source>
        <strain evidence="2 3">Foug A</strain>
    </source>
</reference>
<dbReference type="InParanoid" id="A0A0C3E2Z3"/>
<keyword evidence="1" id="KW-1133">Transmembrane helix</keyword>
<feature type="transmembrane region" description="Helical" evidence="1">
    <location>
        <begin position="102"/>
        <end position="130"/>
    </location>
</feature>
<dbReference type="HOGENOM" id="CLU_107238_0_0_1"/>
<keyword evidence="1" id="KW-0472">Membrane</keyword>
<gene>
    <name evidence="2" type="ORF">SCLCIDRAFT_1214647</name>
</gene>
<dbReference type="EMBL" id="KN822039">
    <property type="protein sequence ID" value="KIM62859.1"/>
    <property type="molecule type" value="Genomic_DNA"/>
</dbReference>
<evidence type="ECO:0000256" key="1">
    <source>
        <dbReference type="SAM" id="Phobius"/>
    </source>
</evidence>
<accession>A0A0C3E2Z3</accession>
<evidence type="ECO:0000313" key="3">
    <source>
        <dbReference type="Proteomes" id="UP000053989"/>
    </source>
</evidence>
<dbReference type="OrthoDB" id="3159957at2759"/>
<dbReference type="Pfam" id="PF16015">
    <property type="entry name" value="Promethin"/>
    <property type="match status" value="1"/>
</dbReference>
<name>A0A0C3E2Z3_9AGAM</name>
<keyword evidence="1" id="KW-0812">Transmembrane</keyword>
<reference evidence="3" key="2">
    <citation type="submission" date="2015-01" db="EMBL/GenBank/DDBJ databases">
        <title>Evolutionary Origins and Diversification of the Mycorrhizal Mutualists.</title>
        <authorList>
            <consortium name="DOE Joint Genome Institute"/>
            <consortium name="Mycorrhizal Genomics Consortium"/>
            <person name="Kohler A."/>
            <person name="Kuo A."/>
            <person name="Nagy L.G."/>
            <person name="Floudas D."/>
            <person name="Copeland A."/>
            <person name="Barry K.W."/>
            <person name="Cichocki N."/>
            <person name="Veneault-Fourrey C."/>
            <person name="LaButti K."/>
            <person name="Lindquist E.A."/>
            <person name="Lipzen A."/>
            <person name="Lundell T."/>
            <person name="Morin E."/>
            <person name="Murat C."/>
            <person name="Riley R."/>
            <person name="Ohm R."/>
            <person name="Sun H."/>
            <person name="Tunlid A."/>
            <person name="Henrissat B."/>
            <person name="Grigoriev I.V."/>
            <person name="Hibbett D.S."/>
            <person name="Martin F."/>
        </authorList>
    </citation>
    <scope>NUCLEOTIDE SEQUENCE [LARGE SCALE GENOMIC DNA]</scope>
    <source>
        <strain evidence="3">Foug A</strain>
    </source>
</reference>
<feature type="transmembrane region" description="Helical" evidence="1">
    <location>
        <begin position="59"/>
        <end position="90"/>
    </location>
</feature>
<evidence type="ECO:0000313" key="2">
    <source>
        <dbReference type="EMBL" id="KIM62859.1"/>
    </source>
</evidence>
<sequence length="194" mass="21760">MSARKESSYQEISESLAVYFERSVAMVRRYADVIERRYARPALEISAEKFKERPIMMTFLAIFAALSALPVLSFVGISIFVISSLVFFATATTILACFVTESIIVCIAICALGSLMIVAIFATMFFITIYSMLRFILLVRTGGGSGAMEWAFETRQHLLGKRREDHEYDGSTIVVDHQSPESQVNVRNSDPEDE</sequence>
<keyword evidence="3" id="KW-1185">Reference proteome</keyword>
<dbReference type="STRING" id="1036808.A0A0C3E2Z3"/>
<organism evidence="2 3">
    <name type="scientific">Scleroderma citrinum Foug A</name>
    <dbReference type="NCBI Taxonomy" id="1036808"/>
    <lineage>
        <taxon>Eukaryota</taxon>
        <taxon>Fungi</taxon>
        <taxon>Dikarya</taxon>
        <taxon>Basidiomycota</taxon>
        <taxon>Agaricomycotina</taxon>
        <taxon>Agaricomycetes</taxon>
        <taxon>Agaricomycetidae</taxon>
        <taxon>Boletales</taxon>
        <taxon>Sclerodermatineae</taxon>
        <taxon>Sclerodermataceae</taxon>
        <taxon>Scleroderma</taxon>
    </lineage>
</organism>
<dbReference type="Proteomes" id="UP000053989">
    <property type="component" value="Unassembled WGS sequence"/>
</dbReference>
<dbReference type="AlphaFoldDB" id="A0A0C3E2Z3"/>
<protein>
    <submittedName>
        <fullName evidence="2">Uncharacterized protein</fullName>
    </submittedName>
</protein>